<organism evidence="1 2">
    <name type="scientific">Arctium lappa</name>
    <name type="common">Greater burdock</name>
    <name type="synonym">Lappa major</name>
    <dbReference type="NCBI Taxonomy" id="4217"/>
    <lineage>
        <taxon>Eukaryota</taxon>
        <taxon>Viridiplantae</taxon>
        <taxon>Streptophyta</taxon>
        <taxon>Embryophyta</taxon>
        <taxon>Tracheophyta</taxon>
        <taxon>Spermatophyta</taxon>
        <taxon>Magnoliopsida</taxon>
        <taxon>eudicotyledons</taxon>
        <taxon>Gunneridae</taxon>
        <taxon>Pentapetalae</taxon>
        <taxon>asterids</taxon>
        <taxon>campanulids</taxon>
        <taxon>Asterales</taxon>
        <taxon>Asteraceae</taxon>
        <taxon>Carduoideae</taxon>
        <taxon>Cardueae</taxon>
        <taxon>Arctiinae</taxon>
        <taxon>Arctium</taxon>
    </lineage>
</organism>
<keyword evidence="2" id="KW-1185">Reference proteome</keyword>
<protein>
    <submittedName>
        <fullName evidence="1">Uncharacterized protein</fullName>
    </submittedName>
</protein>
<reference evidence="2" key="1">
    <citation type="journal article" date="2022" name="Mol. Ecol. Resour.">
        <title>The genomes of chicory, endive, great burdock and yacon provide insights into Asteraceae palaeo-polyploidization history and plant inulin production.</title>
        <authorList>
            <person name="Fan W."/>
            <person name="Wang S."/>
            <person name="Wang H."/>
            <person name="Wang A."/>
            <person name="Jiang F."/>
            <person name="Liu H."/>
            <person name="Zhao H."/>
            <person name="Xu D."/>
            <person name="Zhang Y."/>
        </authorList>
    </citation>
    <scope>NUCLEOTIDE SEQUENCE [LARGE SCALE GENOMIC DNA]</scope>
    <source>
        <strain evidence="2">cv. Niubang</strain>
    </source>
</reference>
<proteinExistence type="predicted"/>
<sequence>MVNKSSAGSTALDPRIESIQGAKILVAKGLAYPLSTDVLHGNPLEEGFMKVQVDMVMDGCEDYDLPVPMPNADIEKLGQAIGNFIQWEIRSVVLRQSTSNKSVTSAPPMSEPILPHIQKEDVAHSNKVQKYDEAHSKRVVTASEPRKNKKIVKKTKALPKLMQDRPPAMKELFQCLHSSKEWPTTGVTVLVEAGVLGHTSMHIGVEYDDLKLLMTNGWLDQNIIAWYLTDLHKIVSQNSRNKCAFIAPGVINTLEIEWDDTLVIDTILSTMMHQKEKEFFLAPYSQGHHWSLLIIRPRRSLVYVLDSMMTNGKTAETYMIKGLIDMATAKYNHATGSSQANTSVTWRLNKCNQQQDGWECGYYVVKQIFQFVMHEQYSSSLKDTWTTTDPFTSTQVEEIACNIARSFTLKRMKESKMW</sequence>
<reference evidence="1 2" key="2">
    <citation type="journal article" date="2022" name="Mol. Ecol. Resour.">
        <title>The genomes of chicory, endive, great burdock and yacon provide insights into Asteraceae paleo-polyploidization history and plant inulin production.</title>
        <authorList>
            <person name="Fan W."/>
            <person name="Wang S."/>
            <person name="Wang H."/>
            <person name="Wang A."/>
            <person name="Jiang F."/>
            <person name="Liu H."/>
            <person name="Zhao H."/>
            <person name="Xu D."/>
            <person name="Zhang Y."/>
        </authorList>
    </citation>
    <scope>NUCLEOTIDE SEQUENCE [LARGE SCALE GENOMIC DNA]</scope>
    <source>
        <strain evidence="2">cv. Niubang</strain>
    </source>
</reference>
<accession>A0ACB9DK97</accession>
<evidence type="ECO:0000313" key="2">
    <source>
        <dbReference type="Proteomes" id="UP001055879"/>
    </source>
</evidence>
<dbReference type="EMBL" id="CM042049">
    <property type="protein sequence ID" value="KAI3746871.1"/>
    <property type="molecule type" value="Genomic_DNA"/>
</dbReference>
<evidence type="ECO:0000313" key="1">
    <source>
        <dbReference type="EMBL" id="KAI3746871.1"/>
    </source>
</evidence>
<comment type="caution">
    <text evidence="1">The sequence shown here is derived from an EMBL/GenBank/DDBJ whole genome shotgun (WGS) entry which is preliminary data.</text>
</comment>
<dbReference type="Proteomes" id="UP001055879">
    <property type="component" value="Linkage Group LG03"/>
</dbReference>
<gene>
    <name evidence="1" type="ORF">L6452_09313</name>
</gene>
<name>A0ACB9DK97_ARCLA</name>